<gene>
    <name evidence="2" type="primary">RvY_18135-1</name>
    <name evidence="2" type="synonym">RvY_18135.1</name>
    <name evidence="2" type="ORF">RvY_18135</name>
</gene>
<name>A0A1D1W4N0_RAMVA</name>
<comment type="caution">
    <text evidence="2">The sequence shown here is derived from an EMBL/GenBank/DDBJ whole genome shotgun (WGS) entry which is preliminary data.</text>
</comment>
<keyword evidence="1" id="KW-0175">Coiled coil</keyword>
<dbReference type="AlphaFoldDB" id="A0A1D1W4N0"/>
<dbReference type="EMBL" id="BDGG01000017">
    <property type="protein sequence ID" value="GAV08450.1"/>
    <property type="molecule type" value="Genomic_DNA"/>
</dbReference>
<dbReference type="OrthoDB" id="10560483at2759"/>
<evidence type="ECO:0000313" key="2">
    <source>
        <dbReference type="EMBL" id="GAV08450.1"/>
    </source>
</evidence>
<keyword evidence="3" id="KW-1185">Reference proteome</keyword>
<sequence>MVQALDAELQKMIDEELASLDKEVNTVPNSDDPDAAVSKHMEASLRLWNKLTEIRNNYKVELKKKQDERINFEKDVAVEASKTSSELAALEQEIQRTNKAISSMENQMAQAQAYHQQIQVETKEMEQQVKDLVAEDAALSLEAQEVQKSLNSLEYSIAQAEGDYLRHKSQAEKELALSECTYGKELEEKNQQVNSVDQPASGRIGGAGAAVVQLRPM</sequence>
<proteinExistence type="predicted"/>
<evidence type="ECO:0008006" key="4">
    <source>
        <dbReference type="Google" id="ProtNLM"/>
    </source>
</evidence>
<protein>
    <recommendedName>
        <fullName evidence="4">IF rod domain-containing protein</fullName>
    </recommendedName>
</protein>
<accession>A0A1D1W4N0</accession>
<dbReference type="Proteomes" id="UP000186922">
    <property type="component" value="Unassembled WGS sequence"/>
</dbReference>
<evidence type="ECO:0000313" key="3">
    <source>
        <dbReference type="Proteomes" id="UP000186922"/>
    </source>
</evidence>
<evidence type="ECO:0000256" key="1">
    <source>
        <dbReference type="SAM" id="Coils"/>
    </source>
</evidence>
<feature type="coiled-coil region" evidence="1">
    <location>
        <begin position="55"/>
        <end position="163"/>
    </location>
</feature>
<reference evidence="2 3" key="1">
    <citation type="journal article" date="2016" name="Nat. Commun.">
        <title>Extremotolerant tardigrade genome and improved radiotolerance of human cultured cells by tardigrade-unique protein.</title>
        <authorList>
            <person name="Hashimoto T."/>
            <person name="Horikawa D.D."/>
            <person name="Saito Y."/>
            <person name="Kuwahara H."/>
            <person name="Kozuka-Hata H."/>
            <person name="Shin-I T."/>
            <person name="Minakuchi Y."/>
            <person name="Ohishi K."/>
            <person name="Motoyama A."/>
            <person name="Aizu T."/>
            <person name="Enomoto A."/>
            <person name="Kondo K."/>
            <person name="Tanaka S."/>
            <person name="Hara Y."/>
            <person name="Koshikawa S."/>
            <person name="Sagara H."/>
            <person name="Miura T."/>
            <person name="Yokobori S."/>
            <person name="Miyagawa K."/>
            <person name="Suzuki Y."/>
            <person name="Kubo T."/>
            <person name="Oyama M."/>
            <person name="Kohara Y."/>
            <person name="Fujiyama A."/>
            <person name="Arakawa K."/>
            <person name="Katayama T."/>
            <person name="Toyoda A."/>
            <person name="Kunieda T."/>
        </authorList>
    </citation>
    <scope>NUCLEOTIDE SEQUENCE [LARGE SCALE GENOMIC DNA]</scope>
    <source>
        <strain evidence="2 3">YOKOZUNA-1</strain>
    </source>
</reference>
<organism evidence="2 3">
    <name type="scientific">Ramazzottius varieornatus</name>
    <name type="common">Water bear</name>
    <name type="synonym">Tardigrade</name>
    <dbReference type="NCBI Taxonomy" id="947166"/>
    <lineage>
        <taxon>Eukaryota</taxon>
        <taxon>Metazoa</taxon>
        <taxon>Ecdysozoa</taxon>
        <taxon>Tardigrada</taxon>
        <taxon>Eutardigrada</taxon>
        <taxon>Parachela</taxon>
        <taxon>Hypsibioidea</taxon>
        <taxon>Ramazzottiidae</taxon>
        <taxon>Ramazzottius</taxon>
    </lineage>
</organism>